<keyword evidence="5" id="KW-1185">Reference proteome</keyword>
<feature type="region of interest" description="Disordered" evidence="1">
    <location>
        <begin position="441"/>
        <end position="475"/>
    </location>
</feature>
<evidence type="ECO:0000259" key="3">
    <source>
        <dbReference type="Pfam" id="PF24491"/>
    </source>
</evidence>
<dbReference type="Pfam" id="PF24491">
    <property type="entry name" value="DUF7586"/>
    <property type="match status" value="1"/>
</dbReference>
<evidence type="ECO:0000313" key="4">
    <source>
        <dbReference type="EMBL" id="MBL7259650.1"/>
    </source>
</evidence>
<dbReference type="InterPro" id="IPR012338">
    <property type="entry name" value="Beta-lactam/transpept-like"/>
</dbReference>
<dbReference type="Pfam" id="PF00144">
    <property type="entry name" value="Beta-lactamase"/>
    <property type="match status" value="1"/>
</dbReference>
<dbReference type="Proteomes" id="UP000598996">
    <property type="component" value="Unassembled WGS sequence"/>
</dbReference>
<reference evidence="4 5" key="1">
    <citation type="submission" date="2021-01" db="EMBL/GenBank/DDBJ databases">
        <title>Actinoplanes sp. nov. LDG1-01 isolated from lichen.</title>
        <authorList>
            <person name="Saeng-In P."/>
            <person name="Phongsopitanun W."/>
            <person name="Kanchanasin P."/>
            <person name="Yuki M."/>
            <person name="Kudo T."/>
            <person name="Ohkuma M."/>
            <person name="Tanasupawat S."/>
        </authorList>
    </citation>
    <scope>NUCLEOTIDE SEQUENCE [LARGE SCALE GENOMIC DNA]</scope>
    <source>
        <strain evidence="4 5">LDG1-01</strain>
    </source>
</reference>
<dbReference type="InterPro" id="IPR050491">
    <property type="entry name" value="AmpC-like"/>
</dbReference>
<accession>A0ABS1VYT9</accession>
<organism evidence="4 5">
    <name type="scientific">Paractinoplanes lichenicola</name>
    <dbReference type="NCBI Taxonomy" id="2802976"/>
    <lineage>
        <taxon>Bacteria</taxon>
        <taxon>Bacillati</taxon>
        <taxon>Actinomycetota</taxon>
        <taxon>Actinomycetes</taxon>
        <taxon>Micromonosporales</taxon>
        <taxon>Micromonosporaceae</taxon>
        <taxon>Paractinoplanes</taxon>
    </lineage>
</organism>
<proteinExistence type="predicted"/>
<name>A0ABS1VYT9_9ACTN</name>
<feature type="domain" description="Beta-lactamase-related" evidence="2">
    <location>
        <begin position="21"/>
        <end position="333"/>
    </location>
</feature>
<dbReference type="EMBL" id="JAENHO010000011">
    <property type="protein sequence ID" value="MBL7259650.1"/>
    <property type="molecule type" value="Genomic_DNA"/>
</dbReference>
<evidence type="ECO:0000256" key="1">
    <source>
        <dbReference type="SAM" id="MobiDB-lite"/>
    </source>
</evidence>
<dbReference type="RefSeq" id="WP_202996330.1">
    <property type="nucleotide sequence ID" value="NZ_JAENHO010000011.1"/>
</dbReference>
<dbReference type="InterPro" id="IPR056008">
    <property type="entry name" value="DUF7586"/>
</dbReference>
<dbReference type="PANTHER" id="PTHR46825:SF7">
    <property type="entry name" value="D-ALANYL-D-ALANINE CARBOXYPEPTIDASE"/>
    <property type="match status" value="1"/>
</dbReference>
<dbReference type="InterPro" id="IPR001466">
    <property type="entry name" value="Beta-lactam-related"/>
</dbReference>
<dbReference type="SUPFAM" id="SSF56601">
    <property type="entry name" value="beta-lactamase/transpeptidase-like"/>
    <property type="match status" value="1"/>
</dbReference>
<comment type="caution">
    <text evidence="4">The sequence shown here is derived from an EMBL/GenBank/DDBJ whole genome shotgun (WGS) entry which is preliminary data.</text>
</comment>
<feature type="domain" description="DUF7586" evidence="3">
    <location>
        <begin position="350"/>
        <end position="434"/>
    </location>
</feature>
<sequence length="475" mass="50517">MSSLLPETGRALRHRLATAQVSARAPSVVAAVVRDGGQVWREGWGSVDGVTPGGDMQYRIGSITKTFVTVLVLRLRDEGRLALADRLDQHLPGTAIGDATIGALLAHTAGLAAEPPGPWWERSPGALRPELTDTLPREPRVFPPGHRFHYSNPGFAVLGALVERLHGEAWTEVLTREILEPLGMTRTGPRPSAPHASGWAVHPWADVLLPEPIQDYGPMGPAGELWSTADDLARFAAFLLDGDERVLRAESRAELRFPSSAPEATAWNSSYGLGTQLLRRGERLLSGHTGSVPGFVATVWVSHDDGLGAVLLANTTSGLPVGTVTADLLDLVAEREPRIPAPWTPLTDLDPAVLELAGPWYWGPTAQIVRPVADGGLELGTLTGGGGRGARFRASGDGTWIGLTGYFAGERLTPHRDANGMLTHLDIGTFVFTRQPYDPAAPVPGGIDPAGWQPHPGTVESADPPQHPTSIEPTG</sequence>
<protein>
    <submittedName>
        <fullName evidence="4">Beta-lactamase family protein</fullName>
    </submittedName>
</protein>
<dbReference type="Gene3D" id="3.40.710.10">
    <property type="entry name" value="DD-peptidase/beta-lactamase superfamily"/>
    <property type="match status" value="1"/>
</dbReference>
<dbReference type="PANTHER" id="PTHR46825">
    <property type="entry name" value="D-ALANYL-D-ALANINE-CARBOXYPEPTIDASE/ENDOPEPTIDASE AMPH"/>
    <property type="match status" value="1"/>
</dbReference>
<gene>
    <name evidence="4" type="ORF">JKJ07_35570</name>
</gene>
<evidence type="ECO:0000259" key="2">
    <source>
        <dbReference type="Pfam" id="PF00144"/>
    </source>
</evidence>
<evidence type="ECO:0000313" key="5">
    <source>
        <dbReference type="Proteomes" id="UP000598996"/>
    </source>
</evidence>